<evidence type="ECO:0000313" key="3">
    <source>
        <dbReference type="Proteomes" id="UP000215224"/>
    </source>
</evidence>
<dbReference type="InterPro" id="IPR043519">
    <property type="entry name" value="NT_sf"/>
</dbReference>
<dbReference type="Proteomes" id="UP000215224">
    <property type="component" value="Chromosome"/>
</dbReference>
<name>A0A223KPB3_9BACI</name>
<dbReference type="Pfam" id="PF01909">
    <property type="entry name" value="NTP_transf_2"/>
    <property type="match status" value="1"/>
</dbReference>
<dbReference type="RefSeq" id="WP_066411447.1">
    <property type="nucleotide sequence ID" value="NZ_CP018866.1"/>
</dbReference>
<dbReference type="InterPro" id="IPR002934">
    <property type="entry name" value="Polymerase_NTP_transf_dom"/>
</dbReference>
<dbReference type="SUPFAM" id="SSF81301">
    <property type="entry name" value="Nucleotidyltransferase"/>
    <property type="match status" value="1"/>
</dbReference>
<evidence type="ECO:0000313" key="2">
    <source>
        <dbReference type="EMBL" id="AST91236.1"/>
    </source>
</evidence>
<dbReference type="GO" id="GO:0016779">
    <property type="term" value="F:nucleotidyltransferase activity"/>
    <property type="evidence" value="ECO:0007669"/>
    <property type="project" value="InterPro"/>
</dbReference>
<dbReference type="EMBL" id="CP018866">
    <property type="protein sequence ID" value="AST91236.1"/>
    <property type="molecule type" value="Genomic_DNA"/>
</dbReference>
<dbReference type="AlphaFoldDB" id="A0A223KPB3"/>
<dbReference type="CDD" id="cd05403">
    <property type="entry name" value="NT_KNTase_like"/>
    <property type="match status" value="1"/>
</dbReference>
<feature type="domain" description="Polymerase nucleotidyl transferase" evidence="1">
    <location>
        <begin position="26"/>
        <end position="71"/>
    </location>
</feature>
<keyword evidence="3" id="KW-1185">Reference proteome</keyword>
<protein>
    <recommendedName>
        <fullName evidence="1">Polymerase nucleotidyl transferase domain-containing protein</fullName>
    </recommendedName>
</protein>
<dbReference type="Gene3D" id="3.30.460.10">
    <property type="entry name" value="Beta Polymerase, domain 2"/>
    <property type="match status" value="1"/>
</dbReference>
<evidence type="ECO:0000259" key="1">
    <source>
        <dbReference type="Pfam" id="PF01909"/>
    </source>
</evidence>
<sequence length="279" mass="32216">MGFVSRHLERDEALPKHREILLDHAVKDLSSDSNVLAIYLAGSLAKGNADNYSDIDIHTIVTPETKADFIKNKRNRASKWGEVLFFEDFNPLSPVVVTHYDCFVKVDSWYHSPEEVTASIWIKGYKVLYDPNNLISNAILKSSALQYKPSTEEVEVWRGKVLAYIHEAYRAVMRGEVYYALSNLDMIRWLIAAGWYMEMDEHLDSAYGVWSKIEGERSKLKTWQLSLLESWDCNRNTNQIMKTIASMVPEIIRLNIQLCKQVNMEANDAHFKKIIEMGY</sequence>
<organism evidence="2 3">
    <name type="scientific">Sutcliffiella cohnii</name>
    <dbReference type="NCBI Taxonomy" id="33932"/>
    <lineage>
        <taxon>Bacteria</taxon>
        <taxon>Bacillati</taxon>
        <taxon>Bacillota</taxon>
        <taxon>Bacilli</taxon>
        <taxon>Bacillales</taxon>
        <taxon>Bacillaceae</taxon>
        <taxon>Sutcliffiella</taxon>
    </lineage>
</organism>
<dbReference type="STRING" id="1314751.GCA_001591425_00427"/>
<dbReference type="KEGG" id="bcoh:BC6307_08065"/>
<gene>
    <name evidence="2" type="ORF">BC6307_08065</name>
</gene>
<reference evidence="2 3" key="1">
    <citation type="submission" date="2016-12" db="EMBL/GenBank/DDBJ databases">
        <title>The whole genome sequencing and assembly of Bacillus cohnii DSM 6307T strain.</title>
        <authorList>
            <person name="Lee Y.-J."/>
            <person name="Yi H."/>
            <person name="Bahn Y.-S."/>
            <person name="Kim J.F."/>
            <person name="Lee D.-W."/>
        </authorList>
    </citation>
    <scope>NUCLEOTIDE SEQUENCE [LARGE SCALE GENOMIC DNA]</scope>
    <source>
        <strain evidence="2 3">DSM 6307</strain>
    </source>
</reference>
<proteinExistence type="predicted"/>
<accession>A0A223KPB3</accession>